<feature type="domain" description="Protein kinase" evidence="7">
    <location>
        <begin position="18"/>
        <end position="292"/>
    </location>
</feature>
<dbReference type="SMART" id="SM00220">
    <property type="entry name" value="S_TKc"/>
    <property type="match status" value="1"/>
</dbReference>
<dbReference type="InterPro" id="IPR008271">
    <property type="entry name" value="Ser/Thr_kinase_AS"/>
</dbReference>
<keyword evidence="2" id="KW-0723">Serine/threonine-protein kinase</keyword>
<organism evidence="8 9">
    <name type="scientific">Tritrichomonas musculus</name>
    <dbReference type="NCBI Taxonomy" id="1915356"/>
    <lineage>
        <taxon>Eukaryota</taxon>
        <taxon>Metamonada</taxon>
        <taxon>Parabasalia</taxon>
        <taxon>Tritrichomonadida</taxon>
        <taxon>Tritrichomonadidae</taxon>
        <taxon>Tritrichomonas</taxon>
    </lineage>
</organism>
<evidence type="ECO:0000259" key="7">
    <source>
        <dbReference type="PROSITE" id="PS50011"/>
    </source>
</evidence>
<name>A0ABR2GRA3_9EUKA</name>
<evidence type="ECO:0000256" key="6">
    <source>
        <dbReference type="ARBA" id="ARBA00022840"/>
    </source>
</evidence>
<dbReference type="InterPro" id="IPR000719">
    <property type="entry name" value="Prot_kinase_dom"/>
</dbReference>
<keyword evidence="4" id="KW-0547">Nucleotide-binding</keyword>
<dbReference type="PANTHER" id="PTHR44167:SF23">
    <property type="entry name" value="CDC7 KINASE, ISOFORM A-RELATED"/>
    <property type="match status" value="1"/>
</dbReference>
<dbReference type="EMBL" id="JAPFFF010000072">
    <property type="protein sequence ID" value="KAK8835907.1"/>
    <property type="molecule type" value="Genomic_DNA"/>
</dbReference>
<sequence length="302" mass="35935">MIKLESLLLQPNDTLKEYVIKSSFDCQSRNQTYKAIIPNCEEEFFIKAQRYETPKEKNRIDSEIDILNQLKENHNILNHTDHIKQEFPIKLRSENGETYEFKQVFMISVMHFYKCYDLQKYYSEYVNKTNKKEINHQIFYKSLLILKDIHSKRIVHHDIKPQNFLVRNNDPFDIVLTDFEFSVQLKEHEKTNSKCGTLHLMAPEILNGDYHDMAVDIWSLGVMMYCFSRGVYPFGILPEDNMDLVRKKLIKNKRPGFGKKFNRTLGSLLIKMLEIDPKKRITVEDALKHPYFERENNLVNTE</sequence>
<dbReference type="Gene3D" id="1.10.510.10">
    <property type="entry name" value="Transferase(Phosphotransferase) domain 1"/>
    <property type="match status" value="1"/>
</dbReference>
<dbReference type="Proteomes" id="UP001470230">
    <property type="component" value="Unassembled WGS sequence"/>
</dbReference>
<accession>A0ABR2GRA3</accession>
<evidence type="ECO:0000256" key="1">
    <source>
        <dbReference type="ARBA" id="ARBA00012513"/>
    </source>
</evidence>
<dbReference type="PROSITE" id="PS00108">
    <property type="entry name" value="PROTEIN_KINASE_ST"/>
    <property type="match status" value="1"/>
</dbReference>
<dbReference type="PANTHER" id="PTHR44167">
    <property type="entry name" value="OVARIAN-SPECIFIC SERINE/THREONINE-PROTEIN KINASE LOK-RELATED"/>
    <property type="match status" value="1"/>
</dbReference>
<evidence type="ECO:0000256" key="5">
    <source>
        <dbReference type="ARBA" id="ARBA00022777"/>
    </source>
</evidence>
<keyword evidence="9" id="KW-1185">Reference proteome</keyword>
<dbReference type="PROSITE" id="PS50011">
    <property type="entry name" value="PROTEIN_KINASE_DOM"/>
    <property type="match status" value="1"/>
</dbReference>
<protein>
    <recommendedName>
        <fullName evidence="1">non-specific serine/threonine protein kinase</fullName>
        <ecNumber evidence="1">2.7.11.1</ecNumber>
    </recommendedName>
</protein>
<dbReference type="EC" id="2.7.11.1" evidence="1"/>
<evidence type="ECO:0000256" key="2">
    <source>
        <dbReference type="ARBA" id="ARBA00022527"/>
    </source>
</evidence>
<gene>
    <name evidence="8" type="ORF">M9Y10_040285</name>
</gene>
<dbReference type="Pfam" id="PF00069">
    <property type="entry name" value="Pkinase"/>
    <property type="match status" value="1"/>
</dbReference>
<dbReference type="InterPro" id="IPR011009">
    <property type="entry name" value="Kinase-like_dom_sf"/>
</dbReference>
<evidence type="ECO:0000313" key="8">
    <source>
        <dbReference type="EMBL" id="KAK8835907.1"/>
    </source>
</evidence>
<dbReference type="SUPFAM" id="SSF56112">
    <property type="entry name" value="Protein kinase-like (PK-like)"/>
    <property type="match status" value="1"/>
</dbReference>
<keyword evidence="3" id="KW-0808">Transferase</keyword>
<proteinExistence type="predicted"/>
<keyword evidence="5" id="KW-0418">Kinase</keyword>
<evidence type="ECO:0000313" key="9">
    <source>
        <dbReference type="Proteomes" id="UP001470230"/>
    </source>
</evidence>
<evidence type="ECO:0000256" key="4">
    <source>
        <dbReference type="ARBA" id="ARBA00022741"/>
    </source>
</evidence>
<comment type="caution">
    <text evidence="8">The sequence shown here is derived from an EMBL/GenBank/DDBJ whole genome shotgun (WGS) entry which is preliminary data.</text>
</comment>
<keyword evidence="6" id="KW-0067">ATP-binding</keyword>
<evidence type="ECO:0000256" key="3">
    <source>
        <dbReference type="ARBA" id="ARBA00022679"/>
    </source>
</evidence>
<reference evidence="8 9" key="1">
    <citation type="submission" date="2024-04" db="EMBL/GenBank/DDBJ databases">
        <title>Tritrichomonas musculus Genome.</title>
        <authorList>
            <person name="Alves-Ferreira E."/>
            <person name="Grigg M."/>
            <person name="Lorenzi H."/>
            <person name="Galac M."/>
        </authorList>
    </citation>
    <scope>NUCLEOTIDE SEQUENCE [LARGE SCALE GENOMIC DNA]</scope>
    <source>
        <strain evidence="8 9">EAF2021</strain>
    </source>
</reference>